<dbReference type="EMBL" id="JYDJ01000160">
    <property type="protein sequence ID" value="KRX41850.1"/>
    <property type="molecule type" value="Genomic_DNA"/>
</dbReference>
<gene>
    <name evidence="1" type="ORF">T05_14459</name>
</gene>
<accession>A0A0V0TS56</accession>
<evidence type="ECO:0000313" key="1">
    <source>
        <dbReference type="EMBL" id="KRX41850.1"/>
    </source>
</evidence>
<keyword evidence="2" id="KW-1185">Reference proteome</keyword>
<proteinExistence type="predicted"/>
<name>A0A0V0TS56_9BILA</name>
<evidence type="ECO:0000313" key="2">
    <source>
        <dbReference type="Proteomes" id="UP000055048"/>
    </source>
</evidence>
<protein>
    <submittedName>
        <fullName evidence="1">Uncharacterized protein</fullName>
    </submittedName>
</protein>
<comment type="caution">
    <text evidence="1">The sequence shown here is derived from an EMBL/GenBank/DDBJ whole genome shotgun (WGS) entry which is preliminary data.</text>
</comment>
<reference evidence="1 2" key="1">
    <citation type="submission" date="2015-01" db="EMBL/GenBank/DDBJ databases">
        <title>Evolution of Trichinella species and genotypes.</title>
        <authorList>
            <person name="Korhonen P.K."/>
            <person name="Edoardo P."/>
            <person name="Giuseppe L.R."/>
            <person name="Gasser R.B."/>
        </authorList>
    </citation>
    <scope>NUCLEOTIDE SEQUENCE [LARGE SCALE GENOMIC DNA]</scope>
    <source>
        <strain evidence="1">ISS417</strain>
    </source>
</reference>
<sequence length="125" mass="14680">MNKKKKYVNKLMQDNNRMLKKMFEQSITVSKRLSARFGANMLTDLSEDRMFSKYPAIPYIHMLKYNNTLSFRFSLCRGAVHCRWWQAMVHFRQPATLSDGRSNPNSNNPTGTFSLMKDSICYSQH</sequence>
<dbReference type="AlphaFoldDB" id="A0A0V0TS56"/>
<dbReference type="Proteomes" id="UP000055048">
    <property type="component" value="Unassembled WGS sequence"/>
</dbReference>
<organism evidence="1 2">
    <name type="scientific">Trichinella murrelli</name>
    <dbReference type="NCBI Taxonomy" id="144512"/>
    <lineage>
        <taxon>Eukaryota</taxon>
        <taxon>Metazoa</taxon>
        <taxon>Ecdysozoa</taxon>
        <taxon>Nematoda</taxon>
        <taxon>Enoplea</taxon>
        <taxon>Dorylaimia</taxon>
        <taxon>Trichinellida</taxon>
        <taxon>Trichinellidae</taxon>
        <taxon>Trichinella</taxon>
    </lineage>
</organism>